<dbReference type="HOGENOM" id="CLU_2403945_0_0_1"/>
<evidence type="ECO:0000313" key="1">
    <source>
        <dbReference type="EMBL" id="EOY22201.1"/>
    </source>
</evidence>
<dbReference type="Gramene" id="EOY22201">
    <property type="protein sequence ID" value="EOY22201"/>
    <property type="gene ID" value="TCM_014425"/>
</dbReference>
<dbReference type="EMBL" id="CM001881">
    <property type="protein sequence ID" value="EOY22201.1"/>
    <property type="molecule type" value="Genomic_DNA"/>
</dbReference>
<gene>
    <name evidence="1" type="ORF">TCM_014425</name>
</gene>
<name>A0A061FY92_THECC</name>
<dbReference type="Proteomes" id="UP000026915">
    <property type="component" value="Chromosome 3"/>
</dbReference>
<dbReference type="InParanoid" id="A0A061FY92"/>
<protein>
    <submittedName>
        <fullName evidence="1">Uncharacterized protein</fullName>
    </submittedName>
</protein>
<organism evidence="1 2">
    <name type="scientific">Theobroma cacao</name>
    <name type="common">Cacao</name>
    <name type="synonym">Cocoa</name>
    <dbReference type="NCBI Taxonomy" id="3641"/>
    <lineage>
        <taxon>Eukaryota</taxon>
        <taxon>Viridiplantae</taxon>
        <taxon>Streptophyta</taxon>
        <taxon>Embryophyta</taxon>
        <taxon>Tracheophyta</taxon>
        <taxon>Spermatophyta</taxon>
        <taxon>Magnoliopsida</taxon>
        <taxon>eudicotyledons</taxon>
        <taxon>Gunneridae</taxon>
        <taxon>Pentapetalae</taxon>
        <taxon>rosids</taxon>
        <taxon>malvids</taxon>
        <taxon>Malvales</taxon>
        <taxon>Malvaceae</taxon>
        <taxon>Byttnerioideae</taxon>
        <taxon>Theobroma</taxon>
    </lineage>
</organism>
<sequence length="93" mass="10771">MRCSQIQMKAAAWCLQTEDSRRPSMSMAVKFHHLRYLGRGDGQGNLHEDGIKLQSQFFFWIIEFLFQLPRESGILLQCLKVGETPKNQQLTSN</sequence>
<reference evidence="1 2" key="1">
    <citation type="journal article" date="2013" name="Genome Biol.">
        <title>The genome sequence of the most widely cultivated cacao type and its use to identify candidate genes regulating pod color.</title>
        <authorList>
            <person name="Motamayor J.C."/>
            <person name="Mockaitis K."/>
            <person name="Schmutz J."/>
            <person name="Haiminen N."/>
            <person name="Iii D.L."/>
            <person name="Cornejo O."/>
            <person name="Findley S.D."/>
            <person name="Zheng P."/>
            <person name="Utro F."/>
            <person name="Royaert S."/>
            <person name="Saski C."/>
            <person name="Jenkins J."/>
            <person name="Podicheti R."/>
            <person name="Zhao M."/>
            <person name="Scheffler B.E."/>
            <person name="Stack J.C."/>
            <person name="Feltus F.A."/>
            <person name="Mustiga G.M."/>
            <person name="Amores F."/>
            <person name="Phillips W."/>
            <person name="Marelli J.P."/>
            <person name="May G.D."/>
            <person name="Shapiro H."/>
            <person name="Ma J."/>
            <person name="Bustamante C.D."/>
            <person name="Schnell R.J."/>
            <person name="Main D."/>
            <person name="Gilbert D."/>
            <person name="Parida L."/>
            <person name="Kuhn D.N."/>
        </authorList>
    </citation>
    <scope>NUCLEOTIDE SEQUENCE [LARGE SCALE GENOMIC DNA]</scope>
    <source>
        <strain evidence="2">cv. Matina 1-6</strain>
    </source>
</reference>
<keyword evidence="2" id="KW-1185">Reference proteome</keyword>
<accession>A0A061FY92</accession>
<dbReference type="AlphaFoldDB" id="A0A061FY92"/>
<proteinExistence type="predicted"/>
<evidence type="ECO:0000313" key="2">
    <source>
        <dbReference type="Proteomes" id="UP000026915"/>
    </source>
</evidence>